<keyword evidence="6" id="KW-1185">Reference proteome</keyword>
<dbReference type="PROSITE" id="PS00463">
    <property type="entry name" value="ZN2_CY6_FUNGAL_1"/>
    <property type="match status" value="1"/>
</dbReference>
<reference evidence="5 6" key="1">
    <citation type="journal article" date="2011" name="Nat. Commun.">
        <title>Effector diversification within compartments of the Leptosphaeria maculans genome affected by Repeat-Induced Point mutations.</title>
        <authorList>
            <person name="Rouxel T."/>
            <person name="Grandaubert J."/>
            <person name="Hane J.K."/>
            <person name="Hoede C."/>
            <person name="van de Wouw A.P."/>
            <person name="Couloux A."/>
            <person name="Dominguez V."/>
            <person name="Anthouard V."/>
            <person name="Bally P."/>
            <person name="Bourras S."/>
            <person name="Cozijnsen A.J."/>
            <person name="Ciuffetti L.M."/>
            <person name="Degrave A."/>
            <person name="Dilmaghani A."/>
            <person name="Duret L."/>
            <person name="Fudal I."/>
            <person name="Goodwin S.B."/>
            <person name="Gout L."/>
            <person name="Glaser N."/>
            <person name="Linglin J."/>
            <person name="Kema G.H.J."/>
            <person name="Lapalu N."/>
            <person name="Lawrence C.B."/>
            <person name="May K."/>
            <person name="Meyer M."/>
            <person name="Ollivier B."/>
            <person name="Poulain J."/>
            <person name="Schoch C.L."/>
            <person name="Simon A."/>
            <person name="Spatafora J.W."/>
            <person name="Stachowiak A."/>
            <person name="Turgeon B.G."/>
            <person name="Tyler B.M."/>
            <person name="Vincent D."/>
            <person name="Weissenbach J."/>
            <person name="Amselem J."/>
            <person name="Quesneville H."/>
            <person name="Oliver R.P."/>
            <person name="Wincker P."/>
            <person name="Balesdent M.-H."/>
            <person name="Howlett B.J."/>
        </authorList>
    </citation>
    <scope>NUCLEOTIDE SEQUENCE [LARGE SCALE GENOMIC DNA]</scope>
    <source>
        <strain evidence="6">JN3 / isolate v23.1.3 / race Av1-4-5-6-7-8</strain>
    </source>
</reference>
<dbReference type="STRING" id="985895.M1ZJT8"/>
<accession>M1ZJT8</accession>
<dbReference type="PANTHER" id="PTHR46910">
    <property type="entry name" value="TRANSCRIPTION FACTOR PDR1"/>
    <property type="match status" value="1"/>
</dbReference>
<keyword evidence="1" id="KW-0479">Metal-binding</keyword>
<dbReference type="InterPro" id="IPR001138">
    <property type="entry name" value="Zn2Cys6_DnaBD"/>
</dbReference>
<dbReference type="PANTHER" id="PTHR46910:SF1">
    <property type="entry name" value="MISCELLANEOUS ZN(II)2CYS6 TRANSCRIPTION FACTOR (EUROFUNG)-RELATED"/>
    <property type="match status" value="1"/>
</dbReference>
<feature type="compositionally biased region" description="Low complexity" evidence="3">
    <location>
        <begin position="33"/>
        <end position="68"/>
    </location>
</feature>
<dbReference type="AlphaFoldDB" id="M1ZJT8"/>
<proteinExistence type="predicted"/>
<feature type="region of interest" description="Disordered" evidence="3">
    <location>
        <begin position="1"/>
        <end position="106"/>
    </location>
</feature>
<dbReference type="InterPro" id="IPR050987">
    <property type="entry name" value="AtrR-like"/>
</dbReference>
<dbReference type="GO" id="GO:0003677">
    <property type="term" value="F:DNA binding"/>
    <property type="evidence" value="ECO:0007669"/>
    <property type="project" value="InterPro"/>
</dbReference>
<dbReference type="GO" id="GO:0008270">
    <property type="term" value="F:zinc ion binding"/>
    <property type="evidence" value="ECO:0007669"/>
    <property type="project" value="InterPro"/>
</dbReference>
<evidence type="ECO:0000259" key="4">
    <source>
        <dbReference type="PROSITE" id="PS50048"/>
    </source>
</evidence>
<dbReference type="SMART" id="SM00066">
    <property type="entry name" value="GAL4"/>
    <property type="match status" value="1"/>
</dbReference>
<dbReference type="Proteomes" id="UP000002668">
    <property type="component" value="Genome"/>
</dbReference>
<dbReference type="OrthoDB" id="2110361at2759"/>
<sequence>MNPSPPGSSGSPSGSMIPPPHGFTVAAHPSAGAATLTAPTLPQVGSKSPTYSTNSYSHSTSSSIASGSIPDVQSYDSPAPSVAPGQISSASLNAQKRAYRQRRKDPSCDACRERKVKCDATETSACSECSSRNHKCQFTKETNRRMSSIKQVQDLQSQIAELTQANCQLRTKIPDTETLDMERTEMKRRHSGAQMVIAPAVHRAPKPHLNNFEHVRKNIQKYAQDLFDTPFKLRTCRAQPQASRVPELPPRADFAYLSRAYLDCIHPWHPVLHWPKFEHDVNEVYASGTLSRSSPEWIGLFFAVLACGSLQLDNQIDHGPKSCSRGAECFHIASKVLTPWPQDPTVAYAQAALLLSIYATEQNMKMVGSMWLASAVRVAQELQLNVESDSVLPVEDETRRRLWWVIYMRDRATALDSNRPALIHDHDCAVPLPSSLEHPETQKHNLCRSHADTPLYTAFVAIIEILQMYSSLLQTLRSSVVDHQALRSHDEQFRSSMSLLPEAYRPGSNAVFEVTAIPTVFTILTAQFHLYRRNMTILCHPKERTEALDRCVAVAKDTAKYISRALHNPSRPEAEKTWHSRVAPIASNMVCLHLWRCILTLCLRGEYDAALMCLHLSATIGNARKINNACGRHMAFFIYQILDRMHKYTNQSPPLDHDEELLAYASGDAQGSIEHSWVWTRANVSSKTSPQVSPCSSTRHQAFDETMHDALPLRGSPTSVEHTSEVWNDWRRLESAIRQLMEQSRARTSQTPNYYLPPHNPVKRVQLAHEDRLPPKPGNNSTSTPSNASRISIANII</sequence>
<dbReference type="EMBL" id="FP929136">
    <property type="protein sequence ID" value="CCT61189.1"/>
    <property type="molecule type" value="Genomic_DNA"/>
</dbReference>
<dbReference type="PROSITE" id="PS50048">
    <property type="entry name" value="ZN2_CY6_FUNGAL_2"/>
    <property type="match status" value="1"/>
</dbReference>
<dbReference type="CDD" id="cd00067">
    <property type="entry name" value="GAL4"/>
    <property type="match status" value="1"/>
</dbReference>
<dbReference type="Pfam" id="PF04082">
    <property type="entry name" value="Fungal_trans"/>
    <property type="match status" value="1"/>
</dbReference>
<organism evidence="5 6">
    <name type="scientific">Leptosphaeria maculans (strain JN3 / isolate v23.1.3 / race Av1-4-5-6-7-8)</name>
    <name type="common">Blackleg fungus</name>
    <name type="synonym">Phoma lingam</name>
    <dbReference type="NCBI Taxonomy" id="985895"/>
    <lineage>
        <taxon>Eukaryota</taxon>
        <taxon>Fungi</taxon>
        <taxon>Dikarya</taxon>
        <taxon>Ascomycota</taxon>
        <taxon>Pezizomycotina</taxon>
        <taxon>Dothideomycetes</taxon>
        <taxon>Pleosporomycetidae</taxon>
        <taxon>Pleosporales</taxon>
        <taxon>Pleosporineae</taxon>
        <taxon>Leptosphaeriaceae</taxon>
        <taxon>Plenodomus</taxon>
        <taxon>Plenodomus lingam/Leptosphaeria maculans species complex</taxon>
    </lineage>
</organism>
<dbReference type="Gene3D" id="4.10.240.10">
    <property type="entry name" value="Zn(2)-C6 fungal-type DNA-binding domain"/>
    <property type="match status" value="1"/>
</dbReference>
<evidence type="ECO:0000256" key="3">
    <source>
        <dbReference type="SAM" id="MobiDB-lite"/>
    </source>
</evidence>
<dbReference type="SUPFAM" id="SSF57701">
    <property type="entry name" value="Zn2/Cys6 DNA-binding domain"/>
    <property type="match status" value="1"/>
</dbReference>
<evidence type="ECO:0000256" key="2">
    <source>
        <dbReference type="ARBA" id="ARBA00023242"/>
    </source>
</evidence>
<feature type="compositionally biased region" description="Low complexity" evidence="3">
    <location>
        <begin position="786"/>
        <end position="797"/>
    </location>
</feature>
<protein>
    <recommendedName>
        <fullName evidence="4">Zn(2)-C6 fungal-type domain-containing protein</fullName>
    </recommendedName>
</protein>
<dbReference type="InterPro" id="IPR007219">
    <property type="entry name" value="XnlR_reg_dom"/>
</dbReference>
<feature type="region of interest" description="Disordered" evidence="3">
    <location>
        <begin position="771"/>
        <end position="797"/>
    </location>
</feature>
<feature type="compositionally biased region" description="Low complexity" evidence="3">
    <location>
        <begin position="7"/>
        <end position="16"/>
    </location>
</feature>
<dbReference type="Pfam" id="PF00172">
    <property type="entry name" value="Zn_clus"/>
    <property type="match status" value="1"/>
</dbReference>
<dbReference type="InterPro" id="IPR036864">
    <property type="entry name" value="Zn2-C6_fun-type_DNA-bd_sf"/>
</dbReference>
<dbReference type="GO" id="GO:0000981">
    <property type="term" value="F:DNA-binding transcription factor activity, RNA polymerase II-specific"/>
    <property type="evidence" value="ECO:0007669"/>
    <property type="project" value="InterPro"/>
</dbReference>
<name>M1ZJT8_LEPMJ</name>
<gene>
    <name evidence="5" type="ORF">Lema_P125950.1</name>
</gene>
<keyword evidence="2" id="KW-0539">Nucleus</keyword>
<evidence type="ECO:0000256" key="1">
    <source>
        <dbReference type="ARBA" id="ARBA00022723"/>
    </source>
</evidence>
<dbReference type="InParanoid" id="M1ZJT8"/>
<feature type="domain" description="Zn(2)-C6 fungal-type" evidence="4">
    <location>
        <begin position="107"/>
        <end position="138"/>
    </location>
</feature>
<dbReference type="SMART" id="SM00906">
    <property type="entry name" value="Fungal_trans"/>
    <property type="match status" value="1"/>
</dbReference>
<dbReference type="GO" id="GO:0006351">
    <property type="term" value="P:DNA-templated transcription"/>
    <property type="evidence" value="ECO:0007669"/>
    <property type="project" value="InterPro"/>
</dbReference>
<dbReference type="VEuPathDB" id="FungiDB:Lema_P125950.1"/>
<dbReference type="CDD" id="cd12148">
    <property type="entry name" value="fungal_TF_MHR"/>
    <property type="match status" value="1"/>
</dbReference>
<evidence type="ECO:0000313" key="5">
    <source>
        <dbReference type="EMBL" id="CCT61189.1"/>
    </source>
</evidence>
<evidence type="ECO:0000313" key="6">
    <source>
        <dbReference type="Proteomes" id="UP000002668"/>
    </source>
</evidence>